<name>K1QYJ6_MAGGI</name>
<accession>K1QYJ6</accession>
<organism evidence="1">
    <name type="scientific">Magallana gigas</name>
    <name type="common">Pacific oyster</name>
    <name type="synonym">Crassostrea gigas</name>
    <dbReference type="NCBI Taxonomy" id="29159"/>
    <lineage>
        <taxon>Eukaryota</taxon>
        <taxon>Metazoa</taxon>
        <taxon>Spiralia</taxon>
        <taxon>Lophotrochozoa</taxon>
        <taxon>Mollusca</taxon>
        <taxon>Bivalvia</taxon>
        <taxon>Autobranchia</taxon>
        <taxon>Pteriomorphia</taxon>
        <taxon>Ostreida</taxon>
        <taxon>Ostreoidea</taxon>
        <taxon>Ostreidae</taxon>
        <taxon>Magallana</taxon>
    </lineage>
</organism>
<proteinExistence type="predicted"/>
<reference evidence="1" key="1">
    <citation type="journal article" date="2012" name="Nature">
        <title>The oyster genome reveals stress adaptation and complexity of shell formation.</title>
        <authorList>
            <person name="Zhang G."/>
            <person name="Fang X."/>
            <person name="Guo X."/>
            <person name="Li L."/>
            <person name="Luo R."/>
            <person name="Xu F."/>
            <person name="Yang P."/>
            <person name="Zhang L."/>
            <person name="Wang X."/>
            <person name="Qi H."/>
            <person name="Xiong Z."/>
            <person name="Que H."/>
            <person name="Xie Y."/>
            <person name="Holland P.W."/>
            <person name="Paps J."/>
            <person name="Zhu Y."/>
            <person name="Wu F."/>
            <person name="Chen Y."/>
            <person name="Wang J."/>
            <person name="Peng C."/>
            <person name="Meng J."/>
            <person name="Yang L."/>
            <person name="Liu J."/>
            <person name="Wen B."/>
            <person name="Zhang N."/>
            <person name="Huang Z."/>
            <person name="Zhu Q."/>
            <person name="Feng Y."/>
            <person name="Mount A."/>
            <person name="Hedgecock D."/>
            <person name="Xu Z."/>
            <person name="Liu Y."/>
            <person name="Domazet-Loso T."/>
            <person name="Du Y."/>
            <person name="Sun X."/>
            <person name="Zhang S."/>
            <person name="Liu B."/>
            <person name="Cheng P."/>
            <person name="Jiang X."/>
            <person name="Li J."/>
            <person name="Fan D."/>
            <person name="Wang W."/>
            <person name="Fu W."/>
            <person name="Wang T."/>
            <person name="Wang B."/>
            <person name="Zhang J."/>
            <person name="Peng Z."/>
            <person name="Li Y."/>
            <person name="Li N."/>
            <person name="Wang J."/>
            <person name="Chen M."/>
            <person name="He Y."/>
            <person name="Tan F."/>
            <person name="Song X."/>
            <person name="Zheng Q."/>
            <person name="Huang R."/>
            <person name="Yang H."/>
            <person name="Du X."/>
            <person name="Chen L."/>
            <person name="Yang M."/>
            <person name="Gaffney P.M."/>
            <person name="Wang S."/>
            <person name="Luo L."/>
            <person name="She Z."/>
            <person name="Ming Y."/>
            <person name="Huang W."/>
            <person name="Zhang S."/>
            <person name="Huang B."/>
            <person name="Zhang Y."/>
            <person name="Qu T."/>
            <person name="Ni P."/>
            <person name="Miao G."/>
            <person name="Wang J."/>
            <person name="Wang Q."/>
            <person name="Steinberg C.E."/>
            <person name="Wang H."/>
            <person name="Li N."/>
            <person name="Qian L."/>
            <person name="Zhang G."/>
            <person name="Li Y."/>
            <person name="Yang H."/>
            <person name="Liu X."/>
            <person name="Wang J."/>
            <person name="Yin Y."/>
            <person name="Wang J."/>
        </authorList>
    </citation>
    <scope>NUCLEOTIDE SEQUENCE [LARGE SCALE GENOMIC DNA]</scope>
    <source>
        <strain evidence="1">05x7-T-G4-1.051#20</strain>
    </source>
</reference>
<sequence length="89" mass="9427">MLSYILTSGGLLKFRDLIFKCLSLAHRFLHICGVHWSCLESAGGSGNGTIGVSAKCAADVCATSLRTGDKRVCNERSSPAHSAGERSEL</sequence>
<dbReference type="InParanoid" id="K1QYJ6"/>
<gene>
    <name evidence="1" type="ORF">CGI_10021021</name>
</gene>
<dbReference type="EMBL" id="JH816631">
    <property type="protein sequence ID" value="EKC33950.1"/>
    <property type="molecule type" value="Genomic_DNA"/>
</dbReference>
<dbReference type="HOGENOM" id="CLU_2456982_0_0_1"/>
<protein>
    <submittedName>
        <fullName evidence="1">Uncharacterized protein</fullName>
    </submittedName>
</protein>
<evidence type="ECO:0000313" key="1">
    <source>
        <dbReference type="EMBL" id="EKC33950.1"/>
    </source>
</evidence>
<dbReference type="AlphaFoldDB" id="K1QYJ6"/>